<proteinExistence type="predicted"/>
<evidence type="ECO:0000256" key="1">
    <source>
        <dbReference type="PROSITE-ProRule" id="PRU00076"/>
    </source>
</evidence>
<keyword evidence="1" id="KW-0245">EGF-like domain</keyword>
<dbReference type="AlphaFoldDB" id="A0A0B6YS41"/>
<comment type="caution">
    <text evidence="1">Lacks conserved residue(s) required for the propagation of feature annotation.</text>
</comment>
<protein>
    <recommendedName>
        <fullName evidence="3">EGF-like domain-containing protein</fullName>
    </recommendedName>
</protein>
<feature type="domain" description="EGF-like" evidence="3">
    <location>
        <begin position="51"/>
        <end position="87"/>
    </location>
</feature>
<dbReference type="PROSITE" id="PS50026">
    <property type="entry name" value="EGF_3"/>
    <property type="match status" value="1"/>
</dbReference>
<evidence type="ECO:0000256" key="2">
    <source>
        <dbReference type="SAM" id="SignalP"/>
    </source>
</evidence>
<sequence>MVIVTRSLTGICVMLSFLMLPVTHGTTECPRERFGESCQYICHCEGGRCNKLGQCLHGSRCQHGFSGSTCQNVLAKCDPGWFGVNCQYKCLCTKYRCDYQGQCIEGSKCKPGYFGPA</sequence>
<evidence type="ECO:0000259" key="3">
    <source>
        <dbReference type="PROSITE" id="PS50026"/>
    </source>
</evidence>
<dbReference type="Gene3D" id="2.170.300.10">
    <property type="entry name" value="Tie2 ligand-binding domain superfamily"/>
    <property type="match status" value="1"/>
</dbReference>
<feature type="disulfide bond" evidence="1">
    <location>
        <begin position="77"/>
        <end position="86"/>
    </location>
</feature>
<feature type="chain" id="PRO_5002110842" description="EGF-like domain-containing protein" evidence="2">
    <location>
        <begin position="26"/>
        <end position="117"/>
    </location>
</feature>
<reference evidence="4" key="1">
    <citation type="submission" date="2014-12" db="EMBL/GenBank/DDBJ databases">
        <title>Insight into the proteome of Arion vulgaris.</title>
        <authorList>
            <person name="Aradska J."/>
            <person name="Bulat T."/>
            <person name="Smidak R."/>
            <person name="Sarate P."/>
            <person name="Gangsoo J."/>
            <person name="Sialana F."/>
            <person name="Bilban M."/>
            <person name="Lubec G."/>
        </authorList>
    </citation>
    <scope>NUCLEOTIDE SEQUENCE</scope>
    <source>
        <tissue evidence="4">Skin</tissue>
    </source>
</reference>
<evidence type="ECO:0000313" key="4">
    <source>
        <dbReference type="EMBL" id="CEK58335.1"/>
    </source>
</evidence>
<feature type="non-terminal residue" evidence="4">
    <location>
        <position position="117"/>
    </location>
</feature>
<dbReference type="InterPro" id="IPR000742">
    <property type="entry name" value="EGF"/>
</dbReference>
<accession>A0A0B6YS41</accession>
<dbReference type="EMBL" id="HACG01011470">
    <property type="protein sequence ID" value="CEK58335.1"/>
    <property type="molecule type" value="Transcribed_RNA"/>
</dbReference>
<organism evidence="4">
    <name type="scientific">Arion vulgaris</name>
    <dbReference type="NCBI Taxonomy" id="1028688"/>
    <lineage>
        <taxon>Eukaryota</taxon>
        <taxon>Metazoa</taxon>
        <taxon>Spiralia</taxon>
        <taxon>Lophotrochozoa</taxon>
        <taxon>Mollusca</taxon>
        <taxon>Gastropoda</taxon>
        <taxon>Heterobranchia</taxon>
        <taxon>Euthyneura</taxon>
        <taxon>Panpulmonata</taxon>
        <taxon>Eupulmonata</taxon>
        <taxon>Stylommatophora</taxon>
        <taxon>Helicina</taxon>
        <taxon>Arionoidea</taxon>
        <taxon>Arionidae</taxon>
        <taxon>Arion</taxon>
    </lineage>
</organism>
<name>A0A0B6YS41_9EUPU</name>
<gene>
    <name evidence="4" type="primary">ORF32733</name>
</gene>
<feature type="signal peptide" evidence="2">
    <location>
        <begin position="1"/>
        <end position="25"/>
    </location>
</feature>
<keyword evidence="2" id="KW-0732">Signal</keyword>
<keyword evidence="1" id="KW-1015">Disulfide bond</keyword>